<dbReference type="GO" id="GO:0071162">
    <property type="term" value="C:CMG complex"/>
    <property type="evidence" value="ECO:0007669"/>
    <property type="project" value="EnsemblFungi"/>
</dbReference>
<dbReference type="Pfam" id="PF25005">
    <property type="entry name" value="PSF2_N"/>
    <property type="match status" value="1"/>
</dbReference>
<dbReference type="Gene3D" id="1.20.58.1020">
    <property type="match status" value="1"/>
</dbReference>
<dbReference type="GO" id="GO:0000785">
    <property type="term" value="C:chromatin"/>
    <property type="evidence" value="ECO:0007669"/>
    <property type="project" value="EnsemblFungi"/>
</dbReference>
<evidence type="ECO:0000259" key="10">
    <source>
        <dbReference type="Pfam" id="PF25005"/>
    </source>
</evidence>
<comment type="subunit">
    <text evidence="3">Component of the GINS complex which is a heterotetramer of SLD5, PSF1, PSF2 and PSF3.</text>
</comment>
<organism evidence="11 12">
    <name type="scientific">Komagataella phaffii (strain GS115 / ATCC 20864)</name>
    <name type="common">Yeast</name>
    <name type="synonym">Pichia pastoris</name>
    <dbReference type="NCBI Taxonomy" id="644223"/>
    <lineage>
        <taxon>Eukaryota</taxon>
        <taxon>Fungi</taxon>
        <taxon>Dikarya</taxon>
        <taxon>Ascomycota</taxon>
        <taxon>Saccharomycotina</taxon>
        <taxon>Pichiomycetes</taxon>
        <taxon>Pichiales</taxon>
        <taxon>Pichiaceae</taxon>
        <taxon>Komagataella</taxon>
    </lineage>
</organism>
<dbReference type="CDD" id="cd11712">
    <property type="entry name" value="GINS_A_psf2"/>
    <property type="match status" value="1"/>
</dbReference>
<dbReference type="GO" id="GO:0000811">
    <property type="term" value="C:GINS complex"/>
    <property type="evidence" value="ECO:0007669"/>
    <property type="project" value="EnsemblFungi"/>
</dbReference>
<dbReference type="InterPro" id="IPR007257">
    <property type="entry name" value="GINS_Psf2"/>
</dbReference>
<keyword evidence="12" id="KW-1185">Reference proteome</keyword>
<dbReference type="Pfam" id="PF05916">
    <property type="entry name" value="Sld5"/>
    <property type="match status" value="1"/>
</dbReference>
<proteinExistence type="inferred from homology"/>
<dbReference type="HOGENOM" id="CLU_078274_1_1_1"/>
<name>C4QXS8_KOMPG</name>
<accession>C4QXS8</accession>
<evidence type="ECO:0000256" key="4">
    <source>
        <dbReference type="ARBA" id="ARBA00015139"/>
    </source>
</evidence>
<dbReference type="OrthoDB" id="1938138at2759"/>
<protein>
    <recommendedName>
        <fullName evidence="4 7">DNA replication complex GINS protein PSF2</fullName>
    </recommendedName>
</protein>
<dbReference type="GeneID" id="8196891"/>
<dbReference type="SUPFAM" id="SSF160059">
    <property type="entry name" value="PriA/YqbF domain"/>
    <property type="match status" value="1"/>
</dbReference>
<keyword evidence="5 7" id="KW-0235">DNA replication</keyword>
<comment type="similarity">
    <text evidence="2 7">Belongs to the GINS2/PSF2 family.</text>
</comment>
<dbReference type="eggNOG" id="KOG4071">
    <property type="taxonomic scope" value="Eukaryota"/>
</dbReference>
<dbReference type="EMBL" id="FN392319">
    <property type="protein sequence ID" value="CAY68051.1"/>
    <property type="molecule type" value="Genomic_DNA"/>
</dbReference>
<evidence type="ECO:0000256" key="2">
    <source>
        <dbReference type="ARBA" id="ARBA00010565"/>
    </source>
</evidence>
<dbReference type="AlphaFoldDB" id="C4QXS8"/>
<dbReference type="PANTHER" id="PTHR12772">
    <property type="entry name" value="DNA REPLICATION COMPLEX GINS PROTEIN PSF2"/>
    <property type="match status" value="1"/>
</dbReference>
<keyword evidence="6 7" id="KW-0539">Nucleus</keyword>
<dbReference type="PIRSF" id="PIRSF028998">
    <property type="entry name" value="GINS_Psf2_subgr"/>
    <property type="match status" value="1"/>
</dbReference>
<dbReference type="OMA" id="DSLNCMY"/>
<dbReference type="CDD" id="cd21694">
    <property type="entry name" value="GINS_B_Psf2"/>
    <property type="match status" value="1"/>
</dbReference>
<dbReference type="InterPro" id="IPR021151">
    <property type="entry name" value="GINS_A"/>
</dbReference>
<evidence type="ECO:0000256" key="3">
    <source>
        <dbReference type="ARBA" id="ARBA00011352"/>
    </source>
</evidence>
<reference evidence="11 12" key="1">
    <citation type="journal article" date="2009" name="Nat. Biotechnol.">
        <title>Genome sequence of the recombinant protein production host Pichia pastoris.</title>
        <authorList>
            <person name="De Schutter K."/>
            <person name="Lin Y.C."/>
            <person name="Tiels P."/>
            <person name="Van Hecke A."/>
            <person name="Glinka S."/>
            <person name="Weber-Lehmann J."/>
            <person name="Rouze P."/>
            <person name="Van de Peer Y."/>
            <person name="Callewaert N."/>
        </authorList>
    </citation>
    <scope>NUCLEOTIDE SEQUENCE [LARGE SCALE GENOMIC DNA]</scope>
    <source>
        <strain evidence="12">GS115 / ATCC 20864</strain>
    </source>
</reference>
<dbReference type="FunFam" id="1.20.58.1020:FF:000001">
    <property type="entry name" value="DNA replication complex GINS protein PSF2"/>
    <property type="match status" value="1"/>
</dbReference>
<dbReference type="SMR" id="C4QXS8"/>
<evidence type="ECO:0000313" key="12">
    <source>
        <dbReference type="Proteomes" id="UP000000314"/>
    </source>
</evidence>
<dbReference type="KEGG" id="ppa:PAS_chr1-4_0216"/>
<feature type="region of interest" description="Disordered" evidence="8">
    <location>
        <begin position="180"/>
        <end position="199"/>
    </location>
</feature>
<dbReference type="Proteomes" id="UP000000314">
    <property type="component" value="Chromosome 1"/>
</dbReference>
<feature type="compositionally biased region" description="Acidic residues" evidence="8">
    <location>
        <begin position="183"/>
        <end position="193"/>
    </location>
</feature>
<dbReference type="InterPro" id="IPR036224">
    <property type="entry name" value="GINS_bundle-like_dom_sf"/>
</dbReference>
<dbReference type="GO" id="GO:0000727">
    <property type="term" value="P:double-strand break repair via break-induced replication"/>
    <property type="evidence" value="ECO:0007669"/>
    <property type="project" value="EnsemblFungi"/>
</dbReference>
<dbReference type="RefSeq" id="XP_002490332.1">
    <property type="nucleotide sequence ID" value="XM_002490287.1"/>
</dbReference>
<dbReference type="Gene3D" id="3.40.5.50">
    <property type="match status" value="1"/>
</dbReference>
<evidence type="ECO:0000256" key="6">
    <source>
        <dbReference type="ARBA" id="ARBA00023242"/>
    </source>
</evidence>
<evidence type="ECO:0000256" key="8">
    <source>
        <dbReference type="SAM" id="MobiDB-lite"/>
    </source>
</evidence>
<evidence type="ECO:0000256" key="1">
    <source>
        <dbReference type="ARBA" id="ARBA00004123"/>
    </source>
</evidence>
<dbReference type="InParanoid" id="C4QXS8"/>
<dbReference type="FunCoup" id="C4QXS8">
    <property type="interactions" value="692"/>
</dbReference>
<dbReference type="GO" id="GO:0043596">
    <property type="term" value="C:nuclear replication fork"/>
    <property type="evidence" value="ECO:0007669"/>
    <property type="project" value="EnsemblFungi"/>
</dbReference>
<evidence type="ECO:0000313" key="11">
    <source>
        <dbReference type="EMBL" id="CAY68051.1"/>
    </source>
</evidence>
<evidence type="ECO:0000256" key="5">
    <source>
        <dbReference type="ARBA" id="ARBA00022705"/>
    </source>
</evidence>
<comment type="subcellular location">
    <subcellularLocation>
        <location evidence="1 7">Nucleus</location>
    </subcellularLocation>
</comment>
<dbReference type="SUPFAM" id="SSF158573">
    <property type="entry name" value="GINS helical bundle-like"/>
    <property type="match status" value="1"/>
</dbReference>
<dbReference type="PANTHER" id="PTHR12772:SF0">
    <property type="entry name" value="DNA REPLICATION COMPLEX GINS PROTEIN PSF2"/>
    <property type="match status" value="1"/>
</dbReference>
<evidence type="ECO:0000259" key="9">
    <source>
        <dbReference type="Pfam" id="PF05916"/>
    </source>
</evidence>
<dbReference type="STRING" id="644223.C4QXS8"/>
<evidence type="ECO:0000256" key="7">
    <source>
        <dbReference type="PIRNR" id="PIRNR028998"/>
    </source>
</evidence>
<dbReference type="GO" id="GO:0033260">
    <property type="term" value="P:nuclear DNA replication"/>
    <property type="evidence" value="ECO:0007669"/>
    <property type="project" value="EnsemblFungi"/>
</dbReference>
<gene>
    <name evidence="11" type="ordered locus">PAS_chr1-4_0216</name>
</gene>
<sequence length="199" mass="23384">MSLPKKYKNTFLPSEVEFQAEDQPILIIPRYALKDRQLIGTSIPVLKPMKRAEVPLWLGFILKQQDRCNIVTPSWLSINFLKKAYQEEVTYTTRFFRMPWNWLEISKMILDKASDDMTEPPHQIRALIQDLREVRLIKARRGLKELNESYMQLDNLSLMEINELRPMVVGVMDQLRKLQVGTNEDEEVSDEEGPLSYDI</sequence>
<feature type="domain" description="GINS subunit" evidence="9">
    <location>
        <begin position="75"/>
        <end position="178"/>
    </location>
</feature>
<dbReference type="InterPro" id="IPR056784">
    <property type="entry name" value="PSF2_N"/>
</dbReference>
<feature type="domain" description="DNA replication complex GINS protein PSF2 N-terminal" evidence="10">
    <location>
        <begin position="13"/>
        <end position="71"/>
    </location>
</feature>